<evidence type="ECO:0000313" key="3">
    <source>
        <dbReference type="Proteomes" id="UP001306592"/>
    </source>
</evidence>
<evidence type="ECO:0000256" key="1">
    <source>
        <dbReference type="SAM" id="Phobius"/>
    </source>
</evidence>
<feature type="transmembrane region" description="Helical" evidence="1">
    <location>
        <begin position="12"/>
        <end position="38"/>
    </location>
</feature>
<accession>A0ABU8DBS0</accession>
<evidence type="ECO:0000313" key="2">
    <source>
        <dbReference type="EMBL" id="MEI2680973.1"/>
    </source>
</evidence>
<reference evidence="2 3" key="1">
    <citation type="submission" date="2024-02" db="EMBL/GenBank/DDBJ databases">
        <title>First report Erwinia aphidicola in onion in Chile.</title>
        <authorList>
            <person name="Valenzuela M."/>
            <person name="Pena M."/>
            <person name="Dutta B."/>
        </authorList>
    </citation>
    <scope>NUCLEOTIDE SEQUENCE [LARGE SCALE GENOMIC DNA]</scope>
    <source>
        <strain evidence="2 3">QCJ3A</strain>
    </source>
</reference>
<keyword evidence="1" id="KW-0812">Transmembrane</keyword>
<name>A0ABU8DBS0_ERWAP</name>
<keyword evidence="1" id="KW-1133">Transmembrane helix</keyword>
<dbReference type="EMBL" id="JBANEI010000002">
    <property type="protein sequence ID" value="MEI2680973.1"/>
    <property type="molecule type" value="Genomic_DNA"/>
</dbReference>
<comment type="caution">
    <text evidence="2">The sequence shown here is derived from an EMBL/GenBank/DDBJ whole genome shotgun (WGS) entry which is preliminary data.</text>
</comment>
<proteinExistence type="predicted"/>
<keyword evidence="1" id="KW-0472">Membrane</keyword>
<keyword evidence="3" id="KW-1185">Reference proteome</keyword>
<protein>
    <submittedName>
        <fullName evidence="2">Uncharacterized protein</fullName>
    </submittedName>
</protein>
<dbReference type="RefSeq" id="WP_187497924.1">
    <property type="nucleotide sequence ID" value="NZ_JACXBP010000002.1"/>
</dbReference>
<gene>
    <name evidence="2" type="ORF">V8N49_04805</name>
</gene>
<dbReference type="Proteomes" id="UP001306592">
    <property type="component" value="Unassembled WGS sequence"/>
</dbReference>
<sequence length="95" mass="10133">MNDKKISSLVIYKLMLIGFGVSIMVLSTIIGIAGIFGAGVVKFNDKLITGIAALPVSLFSGLLITVGFTAIFGTLAFIGLWLYSKVRPLKIKVID</sequence>
<organism evidence="2 3">
    <name type="scientific">Erwinia aphidicola</name>
    <dbReference type="NCBI Taxonomy" id="68334"/>
    <lineage>
        <taxon>Bacteria</taxon>
        <taxon>Pseudomonadati</taxon>
        <taxon>Pseudomonadota</taxon>
        <taxon>Gammaproteobacteria</taxon>
        <taxon>Enterobacterales</taxon>
        <taxon>Erwiniaceae</taxon>
        <taxon>Erwinia</taxon>
    </lineage>
</organism>
<feature type="transmembrane region" description="Helical" evidence="1">
    <location>
        <begin position="58"/>
        <end position="83"/>
    </location>
</feature>